<evidence type="ECO:0000259" key="6">
    <source>
        <dbReference type="Pfam" id="PF21981"/>
    </source>
</evidence>
<dbReference type="AlphaFoldDB" id="A0A1M4UR15"/>
<name>A0A1M4UR15_9FLAO</name>
<dbReference type="STRING" id="1155689.SAMN05444278_10361"/>
<gene>
    <name evidence="7" type="ORF">SAMN05444278_10361</name>
</gene>
<dbReference type="GO" id="GO:0005737">
    <property type="term" value="C:cytoplasm"/>
    <property type="evidence" value="ECO:0007669"/>
    <property type="project" value="UniProtKB-SubCell"/>
</dbReference>
<dbReference type="Proteomes" id="UP000184462">
    <property type="component" value="Unassembled WGS sequence"/>
</dbReference>
<comment type="subcellular location">
    <subcellularLocation>
        <location evidence="1">Cytoplasm</location>
    </subcellularLocation>
</comment>
<feature type="domain" description="RecX third three-helical" evidence="6">
    <location>
        <begin position="105"/>
        <end position="152"/>
    </location>
</feature>
<protein>
    <recommendedName>
        <fullName evidence="3">Regulatory protein RecX</fullName>
    </recommendedName>
</protein>
<dbReference type="GO" id="GO:0006282">
    <property type="term" value="P:regulation of DNA repair"/>
    <property type="evidence" value="ECO:0007669"/>
    <property type="project" value="InterPro"/>
</dbReference>
<dbReference type="PANTHER" id="PTHR33602:SF1">
    <property type="entry name" value="REGULATORY PROTEIN RECX FAMILY PROTEIN"/>
    <property type="match status" value="1"/>
</dbReference>
<evidence type="ECO:0000259" key="5">
    <source>
        <dbReference type="Pfam" id="PF02631"/>
    </source>
</evidence>
<dbReference type="PANTHER" id="PTHR33602">
    <property type="entry name" value="REGULATORY PROTEIN RECX FAMILY PROTEIN"/>
    <property type="match status" value="1"/>
</dbReference>
<keyword evidence="4" id="KW-0963">Cytoplasm</keyword>
<dbReference type="InterPro" id="IPR053925">
    <property type="entry name" value="RecX_HTH_3rd"/>
</dbReference>
<keyword evidence="8" id="KW-1185">Reference proteome</keyword>
<evidence type="ECO:0000313" key="7">
    <source>
        <dbReference type="EMBL" id="SHE59087.1"/>
    </source>
</evidence>
<dbReference type="OrthoDB" id="1523826at2"/>
<proteinExistence type="inferred from homology"/>
<comment type="similarity">
    <text evidence="2">Belongs to the RecX family.</text>
</comment>
<accession>A0A1M4UR15</accession>
<dbReference type="Pfam" id="PF02631">
    <property type="entry name" value="RecX_HTH2"/>
    <property type="match status" value="1"/>
</dbReference>
<reference evidence="7 8" key="1">
    <citation type="submission" date="2016-11" db="EMBL/GenBank/DDBJ databases">
        <authorList>
            <person name="Jaros S."/>
            <person name="Januszkiewicz K."/>
            <person name="Wedrychowicz H."/>
        </authorList>
    </citation>
    <scope>NUCLEOTIDE SEQUENCE [LARGE SCALE GENOMIC DNA]</scope>
    <source>
        <strain evidence="7 8">DSM 25661</strain>
    </source>
</reference>
<evidence type="ECO:0000256" key="2">
    <source>
        <dbReference type="ARBA" id="ARBA00009695"/>
    </source>
</evidence>
<dbReference type="EMBL" id="FQTW01000003">
    <property type="protein sequence ID" value="SHE59087.1"/>
    <property type="molecule type" value="Genomic_DNA"/>
</dbReference>
<evidence type="ECO:0000313" key="8">
    <source>
        <dbReference type="Proteomes" id="UP000184462"/>
    </source>
</evidence>
<dbReference type="InterPro" id="IPR036388">
    <property type="entry name" value="WH-like_DNA-bd_sf"/>
</dbReference>
<dbReference type="Gene3D" id="1.10.10.10">
    <property type="entry name" value="Winged helix-like DNA-binding domain superfamily/Winged helix DNA-binding domain"/>
    <property type="match status" value="3"/>
</dbReference>
<organism evidence="7 8">
    <name type="scientific">Psychroflexus salarius</name>
    <dbReference type="NCBI Taxonomy" id="1155689"/>
    <lineage>
        <taxon>Bacteria</taxon>
        <taxon>Pseudomonadati</taxon>
        <taxon>Bacteroidota</taxon>
        <taxon>Flavobacteriia</taxon>
        <taxon>Flavobacteriales</taxon>
        <taxon>Flavobacteriaceae</taxon>
        <taxon>Psychroflexus</taxon>
    </lineage>
</organism>
<sequence>MNKKPSLTVHEALLKLMQYCTYQDRCHKEVEKKLDELGMYHDAKAHIISKLIEDNFLNEERFAKSFARGKFRIKKWGKIRITRALKLRQISTYNLNTALKEINEDDYIKTLHELVDYKYKQLGQKLTQANKQKIYQYLAYRGFENHLIYEAINNLKT</sequence>
<evidence type="ECO:0000256" key="1">
    <source>
        <dbReference type="ARBA" id="ARBA00004496"/>
    </source>
</evidence>
<evidence type="ECO:0000256" key="4">
    <source>
        <dbReference type="ARBA" id="ARBA00022490"/>
    </source>
</evidence>
<dbReference type="Pfam" id="PF21981">
    <property type="entry name" value="RecX_HTH3"/>
    <property type="match status" value="1"/>
</dbReference>
<dbReference type="InterPro" id="IPR053924">
    <property type="entry name" value="RecX_HTH_2nd"/>
</dbReference>
<evidence type="ECO:0000256" key="3">
    <source>
        <dbReference type="ARBA" id="ARBA00018111"/>
    </source>
</evidence>
<feature type="domain" description="RecX second three-helical" evidence="5">
    <location>
        <begin position="58"/>
        <end position="99"/>
    </location>
</feature>
<dbReference type="InterPro" id="IPR003783">
    <property type="entry name" value="Regulatory_RecX"/>
</dbReference>
<dbReference type="RefSeq" id="WP_073192514.1">
    <property type="nucleotide sequence ID" value="NZ_FQTW01000003.1"/>
</dbReference>